<proteinExistence type="predicted"/>
<evidence type="ECO:0000313" key="1">
    <source>
        <dbReference type="EMBL" id="KAJ3486305.1"/>
    </source>
</evidence>
<evidence type="ECO:0000313" key="2">
    <source>
        <dbReference type="Proteomes" id="UP001212997"/>
    </source>
</evidence>
<dbReference type="Proteomes" id="UP001212997">
    <property type="component" value="Unassembled WGS sequence"/>
</dbReference>
<sequence>MSIHPQGAPVSQFTTLGIANSGPTPPNRMVLPQPIVVPTRGVQGSRKLPPIYLNLNGAPPGYGVPLQDLLARGAGNALQGFLAEYNDEALPEFKAAGIDKIQLRVEWPGYEGLNWTRPLGLRTSTGWMTKGQLIFQLGQLLQRFINQASLEKPNESDKRFVIGRGQIGVQHIVLVSLINTYGTCFQLAIQLVLRV</sequence>
<organism evidence="1 2">
    <name type="scientific">Meripilus lineatus</name>
    <dbReference type="NCBI Taxonomy" id="2056292"/>
    <lineage>
        <taxon>Eukaryota</taxon>
        <taxon>Fungi</taxon>
        <taxon>Dikarya</taxon>
        <taxon>Basidiomycota</taxon>
        <taxon>Agaricomycotina</taxon>
        <taxon>Agaricomycetes</taxon>
        <taxon>Polyporales</taxon>
        <taxon>Meripilaceae</taxon>
        <taxon>Meripilus</taxon>
    </lineage>
</organism>
<comment type="caution">
    <text evidence="1">The sequence shown here is derived from an EMBL/GenBank/DDBJ whole genome shotgun (WGS) entry which is preliminary data.</text>
</comment>
<gene>
    <name evidence="1" type="ORF">NLI96_g4329</name>
</gene>
<dbReference type="EMBL" id="JANAWD010000125">
    <property type="protein sequence ID" value="KAJ3486305.1"/>
    <property type="molecule type" value="Genomic_DNA"/>
</dbReference>
<name>A0AAD5V7B5_9APHY</name>
<keyword evidence="2" id="KW-1185">Reference proteome</keyword>
<dbReference type="AlphaFoldDB" id="A0AAD5V7B5"/>
<accession>A0AAD5V7B5</accession>
<reference evidence="1" key="1">
    <citation type="submission" date="2022-07" db="EMBL/GenBank/DDBJ databases">
        <title>Genome Sequence of Physisporinus lineatus.</title>
        <authorList>
            <person name="Buettner E."/>
        </authorList>
    </citation>
    <scope>NUCLEOTIDE SEQUENCE</scope>
    <source>
        <strain evidence="1">VT162</strain>
    </source>
</reference>
<protein>
    <submittedName>
        <fullName evidence="1">Uncharacterized protein</fullName>
    </submittedName>
</protein>